<dbReference type="PROSITE" id="PS01079">
    <property type="entry name" value="MOCF_BIOSYNTHESIS_2"/>
    <property type="match status" value="1"/>
</dbReference>
<dbReference type="Pfam" id="PF00994">
    <property type="entry name" value="MoCF_biosynth"/>
    <property type="match status" value="1"/>
</dbReference>
<dbReference type="InterPro" id="IPR005111">
    <property type="entry name" value="MoeA_C_domain_IV"/>
</dbReference>
<keyword evidence="6 8" id="KW-0808">Transferase</keyword>
<dbReference type="SMART" id="SM00852">
    <property type="entry name" value="MoCF_biosynth"/>
    <property type="match status" value="1"/>
</dbReference>
<keyword evidence="6" id="KW-0460">Magnesium</keyword>
<dbReference type="UniPathway" id="UPA00344"/>
<comment type="function">
    <text evidence="1 6">Catalyzes the insertion of molybdate into adenylated molybdopterin with the concomitant release of AMP.</text>
</comment>
<dbReference type="SUPFAM" id="SSF63867">
    <property type="entry name" value="MoeA C-terminal domain-like"/>
    <property type="match status" value="1"/>
</dbReference>
<evidence type="ECO:0000256" key="3">
    <source>
        <dbReference type="ARBA" id="ARBA00010763"/>
    </source>
</evidence>
<dbReference type="InterPro" id="IPR038987">
    <property type="entry name" value="MoeA-like"/>
</dbReference>
<dbReference type="Pfam" id="PF03453">
    <property type="entry name" value="MoeA_N"/>
    <property type="match status" value="1"/>
</dbReference>
<evidence type="ECO:0000259" key="7">
    <source>
        <dbReference type="SMART" id="SM00852"/>
    </source>
</evidence>
<dbReference type="PANTHER" id="PTHR10192">
    <property type="entry name" value="MOLYBDOPTERIN BIOSYNTHESIS PROTEIN"/>
    <property type="match status" value="1"/>
</dbReference>
<comment type="pathway">
    <text evidence="2 6">Cofactor biosynthesis; molybdopterin biosynthesis.</text>
</comment>
<dbReference type="Gene3D" id="2.170.190.11">
    <property type="entry name" value="Molybdopterin biosynthesis moea protein, domain 3"/>
    <property type="match status" value="1"/>
</dbReference>
<dbReference type="GO" id="GO:0006777">
    <property type="term" value="P:Mo-molybdopterin cofactor biosynthetic process"/>
    <property type="evidence" value="ECO:0007669"/>
    <property type="project" value="UniProtKB-UniRule"/>
</dbReference>
<accession>A0A850Q6G4</accession>
<dbReference type="Gene3D" id="3.90.105.10">
    <property type="entry name" value="Molybdopterin biosynthesis moea protein, domain 2"/>
    <property type="match status" value="1"/>
</dbReference>
<comment type="cofactor">
    <cofactor evidence="6">
        <name>Mg(2+)</name>
        <dbReference type="ChEBI" id="CHEBI:18420"/>
    </cofactor>
</comment>
<comment type="caution">
    <text evidence="8">The sequence shown here is derived from an EMBL/GenBank/DDBJ whole genome shotgun (WGS) entry which is preliminary data.</text>
</comment>
<dbReference type="Gene3D" id="2.40.340.10">
    <property type="entry name" value="MoeA, C-terminal, domain IV"/>
    <property type="match status" value="1"/>
</dbReference>
<organism evidence="8 9">
    <name type="scientific">Donghicola mangrovi</name>
    <dbReference type="NCBI Taxonomy" id="2729614"/>
    <lineage>
        <taxon>Bacteria</taxon>
        <taxon>Pseudomonadati</taxon>
        <taxon>Pseudomonadota</taxon>
        <taxon>Alphaproteobacteria</taxon>
        <taxon>Rhodobacterales</taxon>
        <taxon>Roseobacteraceae</taxon>
        <taxon>Donghicola</taxon>
    </lineage>
</organism>
<reference evidence="8 9" key="1">
    <citation type="submission" date="2020-04" db="EMBL/GenBank/DDBJ databases">
        <title>Donghicola sp., a member of the Rhodobacteraceae family isolated from mangrove forest in Thailand.</title>
        <authorList>
            <person name="Charoenyingcharoen P."/>
            <person name="Yukphan P."/>
        </authorList>
    </citation>
    <scope>NUCLEOTIDE SEQUENCE [LARGE SCALE GENOMIC DNA]</scope>
    <source>
        <strain evidence="8 9">B5-SW-15</strain>
    </source>
</reference>
<keyword evidence="4 6" id="KW-0501">Molybdenum cofactor biosynthesis</keyword>
<dbReference type="AlphaFoldDB" id="A0A850Q6G4"/>
<sequence>MKDDFRNAGAKTNDRAGEMNRRCDCGCGGSKVLSLDEARARVAAVTVRTYGMERLPVGQALGRVLSEPLCAVQAVPAFDNAAMDGYAVSLDALKGTGPWQVRLTGRVPAGGRGARSNGGAVRIFTGAPIPEGTDAVIMQEEVHHAAGWITIVRRPAPGENVRRKGEEVEPGAEVLPAGLRMTPRALAAAVSVGHATVPVRKRLRVAVVTSGDELRPAGVVLSPGEITDVNGPLLAALMLRPDVHLVSHVCIEDTHAAHVAALAEAAARADLVITTGGLSVGGEDHMRAAIADLGGEITIPGVAVKPGKPVSLGHFGTAHWLGLPGNPMAAFVTFTLLGLPLIDRLAGAAPAPLQRLPLAAPVTHRPGRLEARPARRDRSGSQLILGDAVHSARMTPLIAADGLALIPAEVEALDEGDLVDFLPFPDGV</sequence>
<keyword evidence="6" id="KW-0479">Metal-binding</keyword>
<evidence type="ECO:0000313" key="9">
    <source>
        <dbReference type="Proteomes" id="UP000592216"/>
    </source>
</evidence>
<dbReference type="SUPFAM" id="SSF63882">
    <property type="entry name" value="MoeA N-terminal region -like"/>
    <property type="match status" value="1"/>
</dbReference>
<dbReference type="GO" id="GO:0061599">
    <property type="term" value="F:molybdopterin molybdotransferase activity"/>
    <property type="evidence" value="ECO:0007669"/>
    <property type="project" value="UniProtKB-UniRule"/>
</dbReference>
<dbReference type="Pfam" id="PF03454">
    <property type="entry name" value="MoeA_C"/>
    <property type="match status" value="1"/>
</dbReference>
<dbReference type="InterPro" id="IPR005110">
    <property type="entry name" value="MoeA_linker/N"/>
</dbReference>
<dbReference type="InterPro" id="IPR036688">
    <property type="entry name" value="MoeA_C_domain_IV_sf"/>
</dbReference>
<dbReference type="GO" id="GO:0005829">
    <property type="term" value="C:cytosol"/>
    <property type="evidence" value="ECO:0007669"/>
    <property type="project" value="TreeGrafter"/>
</dbReference>
<evidence type="ECO:0000313" key="8">
    <source>
        <dbReference type="EMBL" id="NVO25347.1"/>
    </source>
</evidence>
<protein>
    <recommendedName>
        <fullName evidence="6">Molybdopterin molybdenumtransferase</fullName>
        <ecNumber evidence="6">2.10.1.1</ecNumber>
    </recommendedName>
</protein>
<evidence type="ECO:0000256" key="1">
    <source>
        <dbReference type="ARBA" id="ARBA00002901"/>
    </source>
</evidence>
<dbReference type="PANTHER" id="PTHR10192:SF5">
    <property type="entry name" value="GEPHYRIN"/>
    <property type="match status" value="1"/>
</dbReference>
<keyword evidence="6" id="KW-0500">Molybdenum</keyword>
<gene>
    <name evidence="8" type="ORF">HJ536_18470</name>
</gene>
<feature type="domain" description="MoaB/Mog" evidence="7">
    <location>
        <begin position="206"/>
        <end position="344"/>
    </location>
</feature>
<dbReference type="RefSeq" id="WP_177158888.1">
    <property type="nucleotide sequence ID" value="NZ_JABCJE010000014.1"/>
</dbReference>
<dbReference type="Proteomes" id="UP000592216">
    <property type="component" value="Unassembled WGS sequence"/>
</dbReference>
<dbReference type="InterPro" id="IPR036425">
    <property type="entry name" value="MoaB/Mog-like_dom_sf"/>
</dbReference>
<dbReference type="EMBL" id="JABCJE010000014">
    <property type="protein sequence ID" value="NVO25347.1"/>
    <property type="molecule type" value="Genomic_DNA"/>
</dbReference>
<dbReference type="Gene3D" id="3.40.980.10">
    <property type="entry name" value="MoaB/Mog-like domain"/>
    <property type="match status" value="1"/>
</dbReference>
<comment type="catalytic activity">
    <reaction evidence="5">
        <text>adenylyl-molybdopterin + molybdate = Mo-molybdopterin + AMP + H(+)</text>
        <dbReference type="Rhea" id="RHEA:35047"/>
        <dbReference type="ChEBI" id="CHEBI:15378"/>
        <dbReference type="ChEBI" id="CHEBI:36264"/>
        <dbReference type="ChEBI" id="CHEBI:62727"/>
        <dbReference type="ChEBI" id="CHEBI:71302"/>
        <dbReference type="ChEBI" id="CHEBI:456215"/>
        <dbReference type="EC" id="2.10.1.1"/>
    </reaction>
</comment>
<dbReference type="SUPFAM" id="SSF53218">
    <property type="entry name" value="Molybdenum cofactor biosynthesis proteins"/>
    <property type="match status" value="1"/>
</dbReference>
<dbReference type="InterPro" id="IPR008284">
    <property type="entry name" value="MoCF_biosynth_CS"/>
</dbReference>
<dbReference type="CDD" id="cd00887">
    <property type="entry name" value="MoeA"/>
    <property type="match status" value="1"/>
</dbReference>
<evidence type="ECO:0000256" key="4">
    <source>
        <dbReference type="ARBA" id="ARBA00023150"/>
    </source>
</evidence>
<dbReference type="InterPro" id="IPR001453">
    <property type="entry name" value="MoaB/Mog_dom"/>
</dbReference>
<comment type="similarity">
    <text evidence="3 6">Belongs to the MoeA family.</text>
</comment>
<proteinExistence type="inferred from homology"/>
<evidence type="ECO:0000256" key="5">
    <source>
        <dbReference type="ARBA" id="ARBA00047317"/>
    </source>
</evidence>
<dbReference type="EC" id="2.10.1.1" evidence="6"/>
<name>A0A850Q6G4_9RHOB</name>
<evidence type="ECO:0000256" key="6">
    <source>
        <dbReference type="RuleBase" id="RU365090"/>
    </source>
</evidence>
<evidence type="ECO:0000256" key="2">
    <source>
        <dbReference type="ARBA" id="ARBA00005046"/>
    </source>
</evidence>
<dbReference type="NCBIfam" id="TIGR00177">
    <property type="entry name" value="molyb_syn"/>
    <property type="match status" value="1"/>
</dbReference>
<dbReference type="InterPro" id="IPR036135">
    <property type="entry name" value="MoeA_linker/N_sf"/>
</dbReference>
<dbReference type="GO" id="GO:0046872">
    <property type="term" value="F:metal ion binding"/>
    <property type="evidence" value="ECO:0007669"/>
    <property type="project" value="UniProtKB-UniRule"/>
</dbReference>